<dbReference type="GO" id="GO:0005524">
    <property type="term" value="F:ATP binding"/>
    <property type="evidence" value="ECO:0007669"/>
    <property type="project" value="UniProtKB-KW"/>
</dbReference>
<dbReference type="FunFam" id="3.10.110.10:FF:000008">
    <property type="entry name" value="Ubiquitin-conjugating enzyme E2 G2"/>
    <property type="match status" value="1"/>
</dbReference>
<dbReference type="EMBL" id="LCWV01000028">
    <property type="protein sequence ID" value="PWI65987.1"/>
    <property type="molecule type" value="Genomic_DNA"/>
</dbReference>
<comment type="cofactor">
    <cofactor evidence="16">
        <name>heme</name>
        <dbReference type="ChEBI" id="CHEBI:30413"/>
    </cofactor>
</comment>
<evidence type="ECO:0000256" key="5">
    <source>
        <dbReference type="ARBA" id="ARBA00022723"/>
    </source>
</evidence>
<keyword evidence="16" id="KW-0349">Heme</keyword>
<evidence type="ECO:0000256" key="19">
    <source>
        <dbReference type="SAM" id="Phobius"/>
    </source>
</evidence>
<keyword evidence="4" id="KW-0808">Transferase</keyword>
<evidence type="ECO:0000313" key="21">
    <source>
        <dbReference type="EMBL" id="PWI65987.1"/>
    </source>
</evidence>
<keyword evidence="7" id="KW-0833">Ubl conjugation pathway</keyword>
<dbReference type="CDD" id="cd23796">
    <property type="entry name" value="UBCc_UBE2G2"/>
    <property type="match status" value="1"/>
</dbReference>
<dbReference type="GO" id="GO:0016705">
    <property type="term" value="F:oxidoreductase activity, acting on paired donors, with incorporation or reduction of molecular oxygen"/>
    <property type="evidence" value="ECO:0007669"/>
    <property type="project" value="InterPro"/>
</dbReference>
<dbReference type="PANTHER" id="PTHR46300:SF6">
    <property type="entry name" value="CYTOCHROME P450 2C30"/>
    <property type="match status" value="1"/>
</dbReference>
<keyword evidence="5 16" id="KW-0479">Metal-binding</keyword>
<dbReference type="EC" id="2.3.2.23" evidence="3"/>
<keyword evidence="8" id="KW-0067">ATP-binding</keyword>
<evidence type="ECO:0000256" key="7">
    <source>
        <dbReference type="ARBA" id="ARBA00022786"/>
    </source>
</evidence>
<dbReference type="SMART" id="SM00212">
    <property type="entry name" value="UBCc"/>
    <property type="match status" value="1"/>
</dbReference>
<evidence type="ECO:0000256" key="4">
    <source>
        <dbReference type="ARBA" id="ARBA00022679"/>
    </source>
</evidence>
<dbReference type="GO" id="GO:0004497">
    <property type="term" value="F:monooxygenase activity"/>
    <property type="evidence" value="ECO:0007669"/>
    <property type="project" value="InterPro"/>
</dbReference>
<feature type="active site" description="Glycyl thioester intermediate" evidence="17">
    <location>
        <position position="1190"/>
    </location>
</feature>
<evidence type="ECO:0000256" key="10">
    <source>
        <dbReference type="ARBA" id="ARBA00022966"/>
    </source>
</evidence>
<proteinExistence type="inferred from homology"/>
<keyword evidence="19" id="KW-0812">Transmembrane</keyword>
<dbReference type="Pfam" id="PF00067">
    <property type="entry name" value="p450"/>
    <property type="match status" value="1"/>
</dbReference>
<keyword evidence="6" id="KW-0547">Nucleotide-binding</keyword>
<accession>A0A2U3DUP9</accession>
<keyword evidence="19" id="KW-1133">Transmembrane helix</keyword>
<evidence type="ECO:0000256" key="8">
    <source>
        <dbReference type="ARBA" id="ARBA00022840"/>
    </source>
</evidence>
<keyword evidence="19" id="KW-0472">Membrane</keyword>
<evidence type="ECO:0000256" key="11">
    <source>
        <dbReference type="ARBA" id="ARBA00023002"/>
    </source>
</evidence>
<dbReference type="Gene3D" id="3.40.50.720">
    <property type="entry name" value="NAD(P)-binding Rossmann-like Domain"/>
    <property type="match status" value="1"/>
</dbReference>
<comment type="similarity">
    <text evidence="2">Belongs to the cytochrome P450 family.</text>
</comment>
<dbReference type="GO" id="GO:0020037">
    <property type="term" value="F:heme binding"/>
    <property type="evidence" value="ECO:0007669"/>
    <property type="project" value="InterPro"/>
</dbReference>
<dbReference type="GO" id="GO:0005506">
    <property type="term" value="F:iron ion binding"/>
    <property type="evidence" value="ECO:0007669"/>
    <property type="project" value="InterPro"/>
</dbReference>
<dbReference type="PROSITE" id="PS00086">
    <property type="entry name" value="CYTOCHROME_P450"/>
    <property type="match status" value="1"/>
</dbReference>
<keyword evidence="12 16" id="KW-0408">Iron</keyword>
<dbReference type="Pfam" id="PF00179">
    <property type="entry name" value="UQ_con"/>
    <property type="match status" value="1"/>
</dbReference>
<dbReference type="CDD" id="cd05259">
    <property type="entry name" value="PCBER_SDR_a"/>
    <property type="match status" value="1"/>
</dbReference>
<dbReference type="AlphaFoldDB" id="A0A2U3DUP9"/>
<evidence type="ECO:0000256" key="16">
    <source>
        <dbReference type="PIRSR" id="PIRSR602401-1"/>
    </source>
</evidence>
<dbReference type="InterPro" id="IPR036396">
    <property type="entry name" value="Cyt_P450_sf"/>
</dbReference>
<evidence type="ECO:0000256" key="13">
    <source>
        <dbReference type="ARBA" id="ARBA00030012"/>
    </source>
</evidence>
<dbReference type="Proteomes" id="UP000245956">
    <property type="component" value="Unassembled WGS sequence"/>
</dbReference>
<keyword evidence="10" id="KW-0882">Thioester bond</keyword>
<dbReference type="SUPFAM" id="SSF54495">
    <property type="entry name" value="UBC-like"/>
    <property type="match status" value="1"/>
</dbReference>
<feature type="binding site" description="axial binding residue" evidence="16">
    <location>
        <position position="831"/>
    </location>
    <ligand>
        <name>heme</name>
        <dbReference type="ChEBI" id="CHEBI:30413"/>
    </ligand>
    <ligandPart>
        <name>Fe</name>
        <dbReference type="ChEBI" id="CHEBI:18248"/>
    </ligandPart>
</feature>
<protein>
    <recommendedName>
        <fullName evidence="3">E2 ubiquitin-conjugating enzyme</fullName>
        <ecNumber evidence="3">2.3.2.23</ecNumber>
    </recommendedName>
    <alternativeName>
        <fullName evidence="15">E2 ubiquitin-conjugating enzyme 7</fullName>
    </alternativeName>
    <alternativeName>
        <fullName evidence="14">Ubiquitin carrier protein</fullName>
    </alternativeName>
    <alternativeName>
        <fullName evidence="13">Ubiquitin-protein ligase</fullName>
    </alternativeName>
</protein>
<evidence type="ECO:0000256" key="14">
    <source>
        <dbReference type="ARBA" id="ARBA00031729"/>
    </source>
</evidence>
<dbReference type="Pfam" id="PF13460">
    <property type="entry name" value="NAD_binding_10"/>
    <property type="match status" value="1"/>
</dbReference>
<evidence type="ECO:0000259" key="20">
    <source>
        <dbReference type="PROSITE" id="PS50127"/>
    </source>
</evidence>
<evidence type="ECO:0000256" key="6">
    <source>
        <dbReference type="ARBA" id="ARBA00022741"/>
    </source>
</evidence>
<dbReference type="PROSITE" id="PS00183">
    <property type="entry name" value="UBC_1"/>
    <property type="match status" value="1"/>
</dbReference>
<comment type="caution">
    <text evidence="21">The sequence shown here is derived from an EMBL/GenBank/DDBJ whole genome shotgun (WGS) entry which is preliminary data.</text>
</comment>
<evidence type="ECO:0000256" key="9">
    <source>
        <dbReference type="ARBA" id="ARBA00022857"/>
    </source>
</evidence>
<dbReference type="InterPro" id="IPR016040">
    <property type="entry name" value="NAD(P)-bd_dom"/>
</dbReference>
<dbReference type="InterPro" id="IPR050364">
    <property type="entry name" value="Cytochrome_P450_fung"/>
</dbReference>
<gene>
    <name evidence="21" type="ORF">PCL_05465</name>
</gene>
<dbReference type="GO" id="GO:0036503">
    <property type="term" value="P:ERAD pathway"/>
    <property type="evidence" value="ECO:0007669"/>
    <property type="project" value="UniProtKB-ARBA"/>
</dbReference>
<dbReference type="SUPFAM" id="SSF48264">
    <property type="entry name" value="Cytochrome P450"/>
    <property type="match status" value="1"/>
</dbReference>
<evidence type="ECO:0000256" key="17">
    <source>
        <dbReference type="PROSITE-ProRule" id="PRU10133"/>
    </source>
</evidence>
<feature type="region of interest" description="Disordered" evidence="18">
    <location>
        <begin position="984"/>
        <end position="1027"/>
    </location>
</feature>
<dbReference type="Gene3D" id="1.10.630.10">
    <property type="entry name" value="Cytochrome P450"/>
    <property type="match status" value="1"/>
</dbReference>
<keyword evidence="11" id="KW-0560">Oxidoreductase</keyword>
<dbReference type="InterPro" id="IPR001128">
    <property type="entry name" value="Cyt_P450"/>
</dbReference>
<dbReference type="InterPro" id="IPR045312">
    <property type="entry name" value="PCBER-like"/>
</dbReference>
<evidence type="ECO:0000256" key="15">
    <source>
        <dbReference type="ARBA" id="ARBA00077195"/>
    </source>
</evidence>
<dbReference type="InterPro" id="IPR016135">
    <property type="entry name" value="UBQ-conjugating_enzyme/RWD"/>
</dbReference>
<dbReference type="PANTHER" id="PTHR46300">
    <property type="entry name" value="P450, PUTATIVE (EUROFUNG)-RELATED-RELATED"/>
    <property type="match status" value="1"/>
</dbReference>
<dbReference type="SUPFAM" id="SSF51735">
    <property type="entry name" value="NAD(P)-binding Rossmann-fold domains"/>
    <property type="match status" value="1"/>
</dbReference>
<evidence type="ECO:0000256" key="2">
    <source>
        <dbReference type="ARBA" id="ARBA00010617"/>
    </source>
</evidence>
<evidence type="ECO:0000256" key="3">
    <source>
        <dbReference type="ARBA" id="ARBA00012486"/>
    </source>
</evidence>
<evidence type="ECO:0000256" key="12">
    <source>
        <dbReference type="ARBA" id="ARBA00023004"/>
    </source>
</evidence>
<reference evidence="21 22" key="1">
    <citation type="journal article" date="2016" name="Front. Microbiol.">
        <title>Genome and transcriptome sequences reveal the specific parasitism of the nematophagous Purpureocillium lilacinum 36-1.</title>
        <authorList>
            <person name="Xie J."/>
            <person name="Li S."/>
            <person name="Mo C."/>
            <person name="Xiao X."/>
            <person name="Peng D."/>
            <person name="Wang G."/>
            <person name="Xiao Y."/>
        </authorList>
    </citation>
    <scope>NUCLEOTIDE SEQUENCE [LARGE SCALE GENOMIC DNA]</scope>
    <source>
        <strain evidence="21 22">36-1</strain>
    </source>
</reference>
<dbReference type="PRINTS" id="PR00463">
    <property type="entry name" value="EP450I"/>
</dbReference>
<dbReference type="PROSITE" id="PS50127">
    <property type="entry name" value="UBC_2"/>
    <property type="match status" value="1"/>
</dbReference>
<dbReference type="InterPro" id="IPR023313">
    <property type="entry name" value="UBQ-conjugating_AS"/>
</dbReference>
<name>A0A2U3DUP9_PURLI</name>
<dbReference type="InterPro" id="IPR000608">
    <property type="entry name" value="UBC"/>
</dbReference>
<evidence type="ECO:0000256" key="1">
    <source>
        <dbReference type="ARBA" id="ARBA00000485"/>
    </source>
</evidence>
<organism evidence="21 22">
    <name type="scientific">Purpureocillium lilacinum</name>
    <name type="common">Paecilomyces lilacinus</name>
    <dbReference type="NCBI Taxonomy" id="33203"/>
    <lineage>
        <taxon>Eukaryota</taxon>
        <taxon>Fungi</taxon>
        <taxon>Dikarya</taxon>
        <taxon>Ascomycota</taxon>
        <taxon>Pezizomycotina</taxon>
        <taxon>Sordariomycetes</taxon>
        <taxon>Hypocreomycetidae</taxon>
        <taxon>Hypocreales</taxon>
        <taxon>Ophiocordycipitaceae</taxon>
        <taxon>Purpureocillium</taxon>
    </lineage>
</organism>
<evidence type="ECO:0000313" key="22">
    <source>
        <dbReference type="Proteomes" id="UP000245956"/>
    </source>
</evidence>
<feature type="domain" description="UBC core" evidence="20">
    <location>
        <begin position="1105"/>
        <end position="1265"/>
    </location>
</feature>
<dbReference type="InterPro" id="IPR036291">
    <property type="entry name" value="NAD(P)-bd_dom_sf"/>
</dbReference>
<dbReference type="Gene3D" id="3.90.25.10">
    <property type="entry name" value="UDP-galactose 4-epimerase, domain 1"/>
    <property type="match status" value="1"/>
</dbReference>
<dbReference type="GO" id="GO:0061631">
    <property type="term" value="F:ubiquitin conjugating enzyme activity"/>
    <property type="evidence" value="ECO:0007669"/>
    <property type="project" value="UniProtKB-EC"/>
</dbReference>
<keyword evidence="9" id="KW-0521">NADP</keyword>
<feature type="transmembrane region" description="Helical" evidence="19">
    <location>
        <begin position="368"/>
        <end position="394"/>
    </location>
</feature>
<dbReference type="Gene3D" id="3.10.110.10">
    <property type="entry name" value="Ubiquitin Conjugating Enzyme"/>
    <property type="match status" value="1"/>
</dbReference>
<evidence type="ECO:0000256" key="18">
    <source>
        <dbReference type="SAM" id="MobiDB-lite"/>
    </source>
</evidence>
<dbReference type="InterPro" id="IPR002401">
    <property type="entry name" value="Cyt_P450_E_grp-I"/>
</dbReference>
<sequence length="1266" mass="139739">MSAIRNVAIAGASGDLGAPILNELIQSKLFNITVLTRASSSAEFPDSVRVVRVDYSSVPDLTAALSGQDAVVSVLTTEAMELQLGLIEASIAAGVKRFIPSEFGSDCGNPKASKLPVYQPKIAVHKTLQEHAQAHPGFSYTLIRNGVFLDWAMKRNFIVDFASDTPAFFDGGDRPFSATTLATVGQAVVGVLRNPDETRNRVVFVHDMIITQRKILKLAQAIAPQRKWDPVTVKTTDLEAASQKNYDNGEFDMKSSMGFLMRAVFGEGYGGEFKNVDNELLGITGKTDNDLKALGSASPTSTPITDPDTDIAARATRCGMADSPTLFSCSQPEANINTAAHTASEPGKRTLKLRWEFLTTSQSQALPYYLMAVTSAALYLLLAVIPSLILTTIYRSYRVSPLSKSNQWITKHGAARFPGPRQFPIIGRVYDLPRTSSWLKFKAWTDEYGPVYETSMMGQRFIVVSDEGIATDLLVKMGNHFGGRPQIRALIDHKKGPTYLALQDRNETWKAQRKWVHAAMAVATQNDFYGHVEDEVKRFLGTLLVDPSRFHVNIRETTGRIMARLTWGDATLGPRYGDEALAALRQMSTSGPLVNTITPLWHLADLVGHNPWRRHEVAREGWMKTWWTDTLRAAKRRFREGTLPGDTWAARYCEQLRDDGGSLDQGAEDEEFAACMLGFLCMVGVVTVAGPMQYFFMAMAMHGEWLVKAQEEVDRVCGARMPGMGDYAKLPTVRAYVKETLRWRPTVPLGVPHECETPTEYRGVPIQQGDIVLALEWALNRAPSVFPDAESYRPERWLEPGWPTYAEPLTRYPSLREGKAMHTFGWGRRACLGTALVDREMFVFAAAVCWAFDLAPRTCPLTGEEVPVNTRATDSNVILEPTPFAVDVRPRSEERAVQVMEAYARQSLAKLGAPKRKGPPFGGPMATRTWERLACSDSTQRLAVQLAHEMGDAGHAAMQVTDAGAQGIEAPGWFRVAEAILSGGASDAPAPRQRGSSAPRAADETASAATLPVPPPSGVPPHHGQRLPSAQAIPAIGSRASTFIYKTLRHFQRRRFFYSVFLAPAFPPGLFFPTYLQRQTQTQTTTAAASPARKSHVATTMAQSTAHRRLLQEYRALTNNPPEGITAGPVSEDDLLHWECLIQGPEGTPFEGGVFPAELRFPKDYPLAPPSMKFLADMWHPNVYPSGLVCISILHPPGDDPNHYEHASERWSPIQSVEKILISVMSMLAEPNDESPANVEAAKMWRERRADYENKVRDGVRRMLGL</sequence>
<comment type="catalytic activity">
    <reaction evidence="1">
        <text>S-ubiquitinyl-[E1 ubiquitin-activating enzyme]-L-cysteine + [E2 ubiquitin-conjugating enzyme]-L-cysteine = [E1 ubiquitin-activating enzyme]-L-cysteine + S-ubiquitinyl-[E2 ubiquitin-conjugating enzyme]-L-cysteine.</text>
        <dbReference type="EC" id="2.3.2.23"/>
    </reaction>
</comment>
<dbReference type="InterPro" id="IPR017972">
    <property type="entry name" value="Cyt_P450_CS"/>
</dbReference>